<reference evidence="8 9" key="1">
    <citation type="submission" date="2017-05" db="EMBL/GenBank/DDBJ databases">
        <title>Vagococcus spp. assemblies.</title>
        <authorList>
            <person name="Gulvik C.A."/>
        </authorList>
    </citation>
    <scope>NUCLEOTIDE SEQUENCE [LARGE SCALE GENOMIC DNA]</scope>
    <source>
        <strain evidence="8 9">NCFB 2497</strain>
    </source>
</reference>
<dbReference type="GeneID" id="63146120"/>
<comment type="caution">
    <text evidence="8">The sequence shown here is derived from an EMBL/GenBank/DDBJ whole genome shotgun (WGS) entry which is preliminary data.</text>
</comment>
<evidence type="ECO:0000313" key="8">
    <source>
        <dbReference type="EMBL" id="RSU02741.1"/>
    </source>
</evidence>
<dbReference type="PANTHER" id="PTHR32329:SF4">
    <property type="entry name" value="ACTIVATOR OF 2-HYDROXYACYL-COA DEHYDRATASE"/>
    <property type="match status" value="1"/>
</dbReference>
<evidence type="ECO:0000256" key="2">
    <source>
        <dbReference type="ARBA" id="ARBA00022723"/>
    </source>
</evidence>
<keyword evidence="5" id="KW-0175">Coiled coil</keyword>
<keyword evidence="2" id="KW-0479">Metal-binding</keyword>
<dbReference type="InterPro" id="IPR008275">
    <property type="entry name" value="CoA_E_activase_dom"/>
</dbReference>
<dbReference type="Pfam" id="PF01869">
    <property type="entry name" value="BcrAD_BadFG"/>
    <property type="match status" value="2"/>
</dbReference>
<evidence type="ECO:0000256" key="3">
    <source>
        <dbReference type="ARBA" id="ARBA00023004"/>
    </source>
</evidence>
<feature type="domain" description="ATPase BadF/BadG/BcrA/BcrD type" evidence="6">
    <location>
        <begin position="5"/>
        <end position="254"/>
    </location>
</feature>
<sequence length="1418" mass="157714">MSKRIGIDVGSTTVKCVVLDENNQLLFSTYKRHFSDVKNATLEVLCAMELELKETENMQVMITGSGGMGLSELLDIPFIQEVIAGTKAVETLIPETDVAIELGGEDAKITFFEGSLEQRMNGSCAGGTGAFIDQMASLLKTDAQGLNNLAKSYETIYPIASRCGVFAKTDIQPLINEGARREDIAASVYQAVVNQTIAGLASGRKIKGNVAFLGGPLFFMSELRKRFIATLDLRDEQVIFPENSQLFVALGAALSLKEEKKINIEELIKKLKFSEKHSLGMEDCLPALFETKDDLNEFRNRHAQAELEEFKLTDYSGPLFIGIDAGSTTTKIAVIGSNSELLFSHYGNNEGRPLETTINVLKRVYELMPEDTFIAKTAVTGYGEHLIKHALKVDIGEVETMAHYKAANFFAPGVDFILDIGGQDMKAMTIKDGALSSIQLNEACSSGCGSFLETFAKSLNYSIEDFASAAIDSRTPVDLGSRCTVFMNSKVRQVQKEGATPGDISAGLAYSVIKNALYKVIKMKQSAELGKTIVCQGGTFYNESVLRAFELISEREVIRPNIAGLMGAFGAGIIALEEYDINGSESSLLSLEEMLALTSEKEFSTCGLCENNCLLTVTLFSDGRKFITGNRCERGAQEKQIKTKRRENLVDYKYRRLFRYRSLKNEEAVNGSIGIPRVLNMYENYPLWHTIFTDLGFKVILSPKSDKELYEKGIETIPSDTVCYPAKLVHGHIESLIEDKVDIIFYPGVVFERVEDRVADNHFNCPIVQSYSDVIKNNMDPIREGKVDYRNPYLNLADVESVTSQLQKTFADFNFSDDIISQAVHHGFEELDKFKLDVRQRGEKVLEKMHKNNEKGIVLSGRPYHVDPEVNHGIANIITQEGFHCLTEDSISHLGDVENLRVVNQWVYHSRLYAAAKVVAKMPNLELVQLNSFGCGLDAVTTDQVEEIMAQYGRIYTVLKIDEGSNLGAVRIRLRSLKAAMKEREKAKVLPVKRFEEKEKVVFTKDMRQKHTLLLPMLSPIHQEGLVDVALKASGYDVVCLPSDDKEAIDVGLKYVNNDACYPAIISIGQLIEALQSGKYDVENTSVMLTQTGGGCRATNYIPLLRKALVDAGFDQVPVVSISLGNQGVESNPGFKMSLPLMKKVAIAFLYGDLFEKVVYRTRPYEIIPGSVNKLHDKWLEKITHSVEVGSFRLFKKHMKQIVKEFDNIPITSEEKPKVGVVGEILVKYSPTANNDIVAVLEREGAEAVVPGIIGFMNYSLYNSIWKYENLGFSKKSKWIAEFAIKLIEYCEKPMNKALEESERFTGITSIDKLAEDASQILSIGNHTGEGWFLTGEMIDLLNNDVPNIICMQPFGCLPNHVVGKGVMKELRHQYPMANISAIDYDPGVSVVNQLNRIRLLLATAEKNLKETVQIDQN</sequence>
<evidence type="ECO:0000313" key="9">
    <source>
        <dbReference type="Proteomes" id="UP000288197"/>
    </source>
</evidence>
<evidence type="ECO:0000259" key="7">
    <source>
        <dbReference type="Pfam" id="PF09989"/>
    </source>
</evidence>
<dbReference type="SUPFAM" id="SSF53067">
    <property type="entry name" value="Actin-like ATPase domain"/>
    <property type="match status" value="2"/>
</dbReference>
<evidence type="ECO:0000259" key="6">
    <source>
        <dbReference type="Pfam" id="PF01869"/>
    </source>
</evidence>
<dbReference type="EMBL" id="NGJX01000004">
    <property type="protein sequence ID" value="RSU02741.1"/>
    <property type="molecule type" value="Genomic_DNA"/>
</dbReference>
<comment type="cofactor">
    <cofactor evidence="1">
        <name>[4Fe-4S] cluster</name>
        <dbReference type="ChEBI" id="CHEBI:49883"/>
    </cofactor>
</comment>
<dbReference type="InterPro" id="IPR002731">
    <property type="entry name" value="ATPase_BadF"/>
</dbReference>
<dbReference type="InterPro" id="IPR043129">
    <property type="entry name" value="ATPase_NBD"/>
</dbReference>
<dbReference type="NCBIfam" id="TIGR00241">
    <property type="entry name" value="CoA_E_activ"/>
    <property type="match status" value="1"/>
</dbReference>
<dbReference type="GO" id="GO:0046872">
    <property type="term" value="F:metal ion binding"/>
    <property type="evidence" value="ECO:0007669"/>
    <property type="project" value="UniProtKB-KW"/>
</dbReference>
<accession>A0A369AXM6</accession>
<proteinExistence type="predicted"/>
<dbReference type="Pfam" id="PF09989">
    <property type="entry name" value="DUF2229"/>
    <property type="match status" value="1"/>
</dbReference>
<feature type="coiled-coil region" evidence="5">
    <location>
        <begin position="257"/>
        <end position="308"/>
    </location>
</feature>
<evidence type="ECO:0000256" key="5">
    <source>
        <dbReference type="SAM" id="Coils"/>
    </source>
</evidence>
<keyword evidence="3" id="KW-0408">Iron</keyword>
<feature type="domain" description="DUF2229" evidence="7">
    <location>
        <begin position="673"/>
        <end position="891"/>
    </location>
</feature>
<dbReference type="PANTHER" id="PTHR32329">
    <property type="entry name" value="BIFUNCTIONAL PROTEIN [INCLUDES 2-HYDROXYACYL-COA DEHYDRATASE (N-TER) AND ITS ACTIVATOR DOMAIN (C_TERM)-RELATED"/>
    <property type="match status" value="1"/>
</dbReference>
<dbReference type="Gene3D" id="3.30.420.40">
    <property type="match status" value="4"/>
</dbReference>
<dbReference type="GO" id="GO:0051536">
    <property type="term" value="F:iron-sulfur cluster binding"/>
    <property type="evidence" value="ECO:0007669"/>
    <property type="project" value="UniProtKB-KW"/>
</dbReference>
<organism evidence="8 9">
    <name type="scientific">Vagococcus fluvialis</name>
    <dbReference type="NCBI Taxonomy" id="2738"/>
    <lineage>
        <taxon>Bacteria</taxon>
        <taxon>Bacillati</taxon>
        <taxon>Bacillota</taxon>
        <taxon>Bacilli</taxon>
        <taxon>Lactobacillales</taxon>
        <taxon>Enterococcaceae</taxon>
        <taxon>Vagococcus</taxon>
    </lineage>
</organism>
<evidence type="ECO:0000256" key="4">
    <source>
        <dbReference type="ARBA" id="ARBA00023014"/>
    </source>
</evidence>
<dbReference type="Proteomes" id="UP000288197">
    <property type="component" value="Unassembled WGS sequence"/>
</dbReference>
<feature type="domain" description="ATPase BadF/BadG/BcrA/BcrD type" evidence="6">
    <location>
        <begin position="321"/>
        <end position="575"/>
    </location>
</feature>
<name>A0A369AXM6_9ENTE</name>
<dbReference type="CDD" id="cd24035">
    <property type="entry name" value="ASKHA_NBD_O66634-like_rpt2"/>
    <property type="match status" value="1"/>
</dbReference>
<protein>
    <submittedName>
        <fullName evidence="8">2-hydroxyglutaryl-CoA dehydratase</fullName>
    </submittedName>
</protein>
<dbReference type="OrthoDB" id="9802715at2"/>
<dbReference type="CDD" id="cd24034">
    <property type="entry name" value="ASKHA_NBD_O66634-like_rpt1"/>
    <property type="match status" value="1"/>
</dbReference>
<evidence type="ECO:0000256" key="1">
    <source>
        <dbReference type="ARBA" id="ARBA00001966"/>
    </source>
</evidence>
<dbReference type="InterPro" id="IPR051805">
    <property type="entry name" value="Dehydratase_Activator_Redct"/>
</dbReference>
<dbReference type="InterPro" id="IPR018709">
    <property type="entry name" value="CoA_activase_DUF2229"/>
</dbReference>
<dbReference type="RefSeq" id="WP_114289344.1">
    <property type="nucleotide sequence ID" value="NZ_JAQDQL010000015.1"/>
</dbReference>
<gene>
    <name evidence="8" type="ORF">CBF32_05600</name>
</gene>
<keyword evidence="9" id="KW-1185">Reference proteome</keyword>
<keyword evidence="4" id="KW-0411">Iron-sulfur</keyword>